<protein>
    <submittedName>
        <fullName evidence="2">Immunoglobulin-binding protein 1</fullName>
    </submittedName>
</protein>
<dbReference type="Proteomes" id="UP000198287">
    <property type="component" value="Unassembled WGS sequence"/>
</dbReference>
<dbReference type="OMA" id="EYELCEA"/>
<evidence type="ECO:0000256" key="1">
    <source>
        <dbReference type="SAM" id="MobiDB-lite"/>
    </source>
</evidence>
<name>A0A226F1Z9_FOLCA</name>
<evidence type="ECO:0000313" key="2">
    <source>
        <dbReference type="EMBL" id="OXA63809.1"/>
    </source>
</evidence>
<dbReference type="GO" id="GO:0035303">
    <property type="term" value="P:regulation of dephosphorylation"/>
    <property type="evidence" value="ECO:0007669"/>
    <property type="project" value="TreeGrafter"/>
</dbReference>
<dbReference type="Pfam" id="PF04177">
    <property type="entry name" value="TAP42"/>
    <property type="match status" value="1"/>
</dbReference>
<dbReference type="AlphaFoldDB" id="A0A226F1Z9"/>
<keyword evidence="3" id="KW-1185">Reference proteome</keyword>
<evidence type="ECO:0000313" key="3">
    <source>
        <dbReference type="Proteomes" id="UP000198287"/>
    </source>
</evidence>
<comment type="caution">
    <text evidence="2">The sequence shown here is derived from an EMBL/GenBank/DDBJ whole genome shotgun (WGS) entry which is preliminary data.</text>
</comment>
<dbReference type="PANTHER" id="PTHR10933:SF9">
    <property type="entry name" value="IMMUNOGLOBULIN-BINDING PROTEIN 1"/>
    <property type="match status" value="1"/>
</dbReference>
<accession>A0A226F1Z9</accession>
<reference evidence="2 3" key="1">
    <citation type="submission" date="2015-12" db="EMBL/GenBank/DDBJ databases">
        <title>The genome of Folsomia candida.</title>
        <authorList>
            <person name="Faddeeva A."/>
            <person name="Derks M.F."/>
            <person name="Anvar Y."/>
            <person name="Smit S."/>
            <person name="Van Straalen N."/>
            <person name="Roelofs D."/>
        </authorList>
    </citation>
    <scope>NUCLEOTIDE SEQUENCE [LARGE SCALE GENOMIC DNA]</scope>
    <source>
        <strain evidence="2 3">VU population</strain>
        <tissue evidence="2">Whole body</tissue>
    </source>
</reference>
<feature type="compositionally biased region" description="Basic and acidic residues" evidence="1">
    <location>
        <begin position="299"/>
        <end position="314"/>
    </location>
</feature>
<dbReference type="GO" id="GO:0005829">
    <property type="term" value="C:cytosol"/>
    <property type="evidence" value="ECO:0007669"/>
    <property type="project" value="TreeGrafter"/>
</dbReference>
<proteinExistence type="predicted"/>
<dbReference type="EMBL" id="LNIX01000001">
    <property type="protein sequence ID" value="OXA63809.1"/>
    <property type="molecule type" value="Genomic_DNA"/>
</dbReference>
<dbReference type="GO" id="GO:0009966">
    <property type="term" value="P:regulation of signal transduction"/>
    <property type="evidence" value="ECO:0007669"/>
    <property type="project" value="InterPro"/>
</dbReference>
<gene>
    <name evidence="2" type="ORF">Fcan01_00279</name>
</gene>
<feature type="region of interest" description="Disordered" evidence="1">
    <location>
        <begin position="257"/>
        <end position="323"/>
    </location>
</feature>
<dbReference type="InterPro" id="IPR038511">
    <property type="entry name" value="TAP42/TAP46-like_sf"/>
</dbReference>
<dbReference type="Gene3D" id="1.25.40.540">
    <property type="entry name" value="TAP42-like family"/>
    <property type="match status" value="1"/>
</dbReference>
<organism evidence="2 3">
    <name type="scientific">Folsomia candida</name>
    <name type="common">Springtail</name>
    <dbReference type="NCBI Taxonomy" id="158441"/>
    <lineage>
        <taxon>Eukaryota</taxon>
        <taxon>Metazoa</taxon>
        <taxon>Ecdysozoa</taxon>
        <taxon>Arthropoda</taxon>
        <taxon>Hexapoda</taxon>
        <taxon>Collembola</taxon>
        <taxon>Entomobryomorpha</taxon>
        <taxon>Isotomoidea</taxon>
        <taxon>Isotomidae</taxon>
        <taxon>Proisotominae</taxon>
        <taxon>Folsomia</taxon>
    </lineage>
</organism>
<dbReference type="GO" id="GO:0051721">
    <property type="term" value="F:protein phosphatase 2A binding"/>
    <property type="evidence" value="ECO:0007669"/>
    <property type="project" value="TreeGrafter"/>
</dbReference>
<sequence length="323" mass="38079">MANTEEQSGIKTLSQLFDEVYADFKKLEFILTCIKTLEHITLQVSSLDMFSRNENFNEIDPRKLKFLLLPYMLASLWQFKVGRDDRKNICQVSSVYFKDFLQRCIQYEIITSSDHLIRDDDNQDEENDVQKTTQKLTPEERRALKIRKFKQNKELGEALENYSYFSEDDGFSQEIYLALIKRAILDSEDQLEAIRAELDLIKCHDENPDNFVSSSTSSPPSKPLQPFIITKDAAQKTVYGMGYPSLPIMTVEELYEQRRQEGQWGPPPTPQTARNPEEDAELERRMKDLMEERDDPEELERKRNFDEYKDEHRRGWGNRFNRS</sequence>
<dbReference type="PANTHER" id="PTHR10933">
    <property type="entry name" value="IMMUNOGLOBULIN-BINDING PROTEIN 1"/>
    <property type="match status" value="1"/>
</dbReference>
<dbReference type="STRING" id="158441.A0A226F1Z9"/>
<dbReference type="OrthoDB" id="10261753at2759"/>
<dbReference type="InterPro" id="IPR007304">
    <property type="entry name" value="TAP46-like"/>
</dbReference>